<reference evidence="2 3" key="1">
    <citation type="journal article" date="2018" name="PLoS Genet.">
        <title>Population sequencing reveals clonal diversity and ancestral inbreeding in the grapevine cultivar Chardonnay.</title>
        <authorList>
            <person name="Roach M.J."/>
            <person name="Johnson D.L."/>
            <person name="Bohlmann J."/>
            <person name="van Vuuren H.J."/>
            <person name="Jones S.J."/>
            <person name="Pretorius I.S."/>
            <person name="Schmidt S.A."/>
            <person name="Borneman A.R."/>
        </authorList>
    </citation>
    <scope>NUCLEOTIDE SEQUENCE [LARGE SCALE GENOMIC DNA]</scope>
    <source>
        <strain evidence="3">cv. Chardonnay</strain>
        <tissue evidence="2">Leaf</tissue>
    </source>
</reference>
<dbReference type="Proteomes" id="UP000288805">
    <property type="component" value="Unassembled WGS sequence"/>
</dbReference>
<comment type="caution">
    <text evidence="2">The sequence shown here is derived from an EMBL/GenBank/DDBJ whole genome shotgun (WGS) entry which is preliminary data.</text>
</comment>
<gene>
    <name evidence="2" type="ORF">CK203_018592</name>
</gene>
<proteinExistence type="predicted"/>
<dbReference type="AlphaFoldDB" id="A0A438J653"/>
<organism evidence="2 3">
    <name type="scientific">Vitis vinifera</name>
    <name type="common">Grape</name>
    <dbReference type="NCBI Taxonomy" id="29760"/>
    <lineage>
        <taxon>Eukaryota</taxon>
        <taxon>Viridiplantae</taxon>
        <taxon>Streptophyta</taxon>
        <taxon>Embryophyta</taxon>
        <taxon>Tracheophyta</taxon>
        <taxon>Spermatophyta</taxon>
        <taxon>Magnoliopsida</taxon>
        <taxon>eudicotyledons</taxon>
        <taxon>Gunneridae</taxon>
        <taxon>Pentapetalae</taxon>
        <taxon>rosids</taxon>
        <taxon>Vitales</taxon>
        <taxon>Vitaceae</taxon>
        <taxon>Viteae</taxon>
        <taxon>Vitis</taxon>
    </lineage>
</organism>
<sequence>MDKLLEAGFIREFPFATNDQIVDSTAGPMDALFWMSSRISSDPQPKGIEVSPDQVKAIIETPPPRNKKEFTTPHRQTRCARAFSSPLH</sequence>
<protein>
    <submittedName>
        <fullName evidence="2">Uncharacterized protein</fullName>
    </submittedName>
</protein>
<accession>A0A438J653</accession>
<name>A0A438J653_VITVI</name>
<evidence type="ECO:0000256" key="1">
    <source>
        <dbReference type="SAM" id="MobiDB-lite"/>
    </source>
</evidence>
<evidence type="ECO:0000313" key="2">
    <source>
        <dbReference type="EMBL" id="RVX04439.1"/>
    </source>
</evidence>
<feature type="region of interest" description="Disordered" evidence="1">
    <location>
        <begin position="63"/>
        <end position="88"/>
    </location>
</feature>
<dbReference type="EMBL" id="QGNW01000061">
    <property type="protein sequence ID" value="RVX04439.1"/>
    <property type="molecule type" value="Genomic_DNA"/>
</dbReference>
<evidence type="ECO:0000313" key="3">
    <source>
        <dbReference type="Proteomes" id="UP000288805"/>
    </source>
</evidence>